<organism evidence="1 2">
    <name type="scientific">Alligator mississippiensis</name>
    <name type="common">American alligator</name>
    <dbReference type="NCBI Taxonomy" id="8496"/>
    <lineage>
        <taxon>Eukaryota</taxon>
        <taxon>Metazoa</taxon>
        <taxon>Chordata</taxon>
        <taxon>Craniata</taxon>
        <taxon>Vertebrata</taxon>
        <taxon>Euteleostomi</taxon>
        <taxon>Archelosauria</taxon>
        <taxon>Archosauria</taxon>
        <taxon>Crocodylia</taxon>
        <taxon>Alligatoridae</taxon>
        <taxon>Alligatorinae</taxon>
        <taxon>Alligator</taxon>
    </lineage>
</organism>
<gene>
    <name evidence="1" type="ORF">Y1Q_0020853</name>
</gene>
<protein>
    <submittedName>
        <fullName evidence="1">Uncharacterized protein</fullName>
    </submittedName>
</protein>
<proteinExistence type="predicted"/>
<keyword evidence="2" id="KW-1185">Reference proteome</keyword>
<reference evidence="1 2" key="1">
    <citation type="journal article" date="2012" name="Genome Biol.">
        <title>Sequencing three crocodilian genomes to illuminate the evolution of archosaurs and amniotes.</title>
        <authorList>
            <person name="St John J.A."/>
            <person name="Braun E.L."/>
            <person name="Isberg S.R."/>
            <person name="Miles L.G."/>
            <person name="Chong A.Y."/>
            <person name="Gongora J."/>
            <person name="Dalzell P."/>
            <person name="Moran C."/>
            <person name="Bed'hom B."/>
            <person name="Abzhanov A."/>
            <person name="Burgess S.C."/>
            <person name="Cooksey A.M."/>
            <person name="Castoe T.A."/>
            <person name="Crawford N.G."/>
            <person name="Densmore L.D."/>
            <person name="Drew J.C."/>
            <person name="Edwards S.V."/>
            <person name="Faircloth B.C."/>
            <person name="Fujita M.K."/>
            <person name="Greenwold M.J."/>
            <person name="Hoffmann F.G."/>
            <person name="Howard J.M."/>
            <person name="Iguchi T."/>
            <person name="Janes D.E."/>
            <person name="Khan S.Y."/>
            <person name="Kohno S."/>
            <person name="de Koning A.J."/>
            <person name="Lance S.L."/>
            <person name="McCarthy F.M."/>
            <person name="McCormack J.E."/>
            <person name="Merchant M.E."/>
            <person name="Peterson D.G."/>
            <person name="Pollock D.D."/>
            <person name="Pourmand N."/>
            <person name="Raney B.J."/>
            <person name="Roessler K.A."/>
            <person name="Sanford J.R."/>
            <person name="Sawyer R.H."/>
            <person name="Schmidt C.J."/>
            <person name="Triplett E.W."/>
            <person name="Tuberville T.D."/>
            <person name="Venegas-Anaya M."/>
            <person name="Howard J.T."/>
            <person name="Jarvis E.D."/>
            <person name="Guillette L.J.Jr."/>
            <person name="Glenn T.C."/>
            <person name="Green R.E."/>
            <person name="Ray D.A."/>
        </authorList>
    </citation>
    <scope>NUCLEOTIDE SEQUENCE [LARGE SCALE GENOMIC DNA]</scope>
    <source>
        <strain evidence="1">KSC_2009_1</strain>
    </source>
</reference>
<dbReference type="EMBL" id="AKHW03002907">
    <property type="protein sequence ID" value="KYO36812.1"/>
    <property type="molecule type" value="Genomic_DNA"/>
</dbReference>
<evidence type="ECO:0000313" key="1">
    <source>
        <dbReference type="EMBL" id="KYO36812.1"/>
    </source>
</evidence>
<sequence>MHGVGQAPPQVEKDFLVESTTIDQDWCQLAKTLVVTYHPFSGLKEREYPEERKISWEGGESVQFSTPLLQLLNPKQ</sequence>
<evidence type="ECO:0000313" key="2">
    <source>
        <dbReference type="Proteomes" id="UP000050525"/>
    </source>
</evidence>
<comment type="caution">
    <text evidence="1">The sequence shown here is derived from an EMBL/GenBank/DDBJ whole genome shotgun (WGS) entry which is preliminary data.</text>
</comment>
<name>A0A151NJ41_ALLMI</name>
<accession>A0A151NJ41</accession>
<dbReference type="Proteomes" id="UP000050525">
    <property type="component" value="Unassembled WGS sequence"/>
</dbReference>
<dbReference type="AlphaFoldDB" id="A0A151NJ41"/>